<feature type="domain" description="F-box associated beta-propeller type 3" evidence="2">
    <location>
        <begin position="92"/>
        <end position="226"/>
    </location>
</feature>
<dbReference type="InterPro" id="IPR036047">
    <property type="entry name" value="F-box-like_dom_sf"/>
</dbReference>
<dbReference type="InterPro" id="IPR013187">
    <property type="entry name" value="F-box-assoc_dom_typ3"/>
</dbReference>
<dbReference type="EMBL" id="JABTTQ020003474">
    <property type="protein sequence ID" value="KAK6117043.1"/>
    <property type="molecule type" value="Genomic_DNA"/>
</dbReference>
<dbReference type="Proteomes" id="UP001318860">
    <property type="component" value="Unassembled WGS sequence"/>
</dbReference>
<dbReference type="InterPro" id="IPR017451">
    <property type="entry name" value="F-box-assoc_interact_dom"/>
</dbReference>
<dbReference type="PANTHER" id="PTHR35546">
    <property type="entry name" value="F-BOX PROTEIN INTERACTION DOMAIN PROTEIN-RELATED"/>
    <property type="match status" value="1"/>
</dbReference>
<accession>A0ABR0U3G8</accession>
<keyword evidence="4" id="KW-1185">Reference proteome</keyword>
<organism evidence="3 4">
    <name type="scientific">Rehmannia glutinosa</name>
    <name type="common">Chinese foxglove</name>
    <dbReference type="NCBI Taxonomy" id="99300"/>
    <lineage>
        <taxon>Eukaryota</taxon>
        <taxon>Viridiplantae</taxon>
        <taxon>Streptophyta</taxon>
        <taxon>Embryophyta</taxon>
        <taxon>Tracheophyta</taxon>
        <taxon>Spermatophyta</taxon>
        <taxon>Magnoliopsida</taxon>
        <taxon>eudicotyledons</taxon>
        <taxon>Gunneridae</taxon>
        <taxon>Pentapetalae</taxon>
        <taxon>asterids</taxon>
        <taxon>lamiids</taxon>
        <taxon>Lamiales</taxon>
        <taxon>Orobanchaceae</taxon>
        <taxon>Rehmannieae</taxon>
        <taxon>Rehmannia</taxon>
    </lineage>
</organism>
<proteinExistence type="predicted"/>
<dbReference type="InterPro" id="IPR001810">
    <property type="entry name" value="F-box_dom"/>
</dbReference>
<sequence>MKLTNKFSKTESNAHDLLSIDDLLKEIILRLPIKSMVHMKLVCKNWNSLISDLNINSPVGLLFPYSGSWYTYVPFHVNDKSRDRPFVRVFNFIKDTSGIRILQSCNGLLLCCSDQPSKYGHKYYVCNPTTKEYSMLPRYKFWWLICGMNLAFDPSKSSYYKVVYVREFEWYRYELKYQLEIYSSEPGGGTWRKCGETFVAAQVNFKNGVYWNGAIHWISTTATGKSIYFNPGDDQLMMPKVMPTPPILDGDCSTRNYYFGESRGHLHYIDVYRMVTGFNVYEMKIDYSEWFCKYRLDLSRIVGSNLFSICTVVWVKKEKDSFLVLQVNRENLIQYNLVCGTFETICDVEVDMVEFDFDSSTEFPLQYIESLSRI</sequence>
<dbReference type="Gene3D" id="1.20.1280.50">
    <property type="match status" value="1"/>
</dbReference>
<dbReference type="InterPro" id="IPR055290">
    <property type="entry name" value="At3g26010-like"/>
</dbReference>
<gene>
    <name evidence="3" type="ORF">DH2020_049186</name>
</gene>
<evidence type="ECO:0000313" key="3">
    <source>
        <dbReference type="EMBL" id="KAK6117043.1"/>
    </source>
</evidence>
<reference evidence="3 4" key="1">
    <citation type="journal article" date="2021" name="Comput. Struct. Biotechnol. J.">
        <title>De novo genome assembly of the potent medicinal plant Rehmannia glutinosa using nanopore technology.</title>
        <authorList>
            <person name="Ma L."/>
            <person name="Dong C."/>
            <person name="Song C."/>
            <person name="Wang X."/>
            <person name="Zheng X."/>
            <person name="Niu Y."/>
            <person name="Chen S."/>
            <person name="Feng W."/>
        </authorList>
    </citation>
    <scope>NUCLEOTIDE SEQUENCE [LARGE SCALE GENOMIC DNA]</scope>
    <source>
        <strain evidence="3">DH-2019</strain>
    </source>
</reference>
<dbReference type="NCBIfam" id="TIGR01640">
    <property type="entry name" value="F_box_assoc_1"/>
    <property type="match status" value="1"/>
</dbReference>
<dbReference type="SUPFAM" id="SSF81383">
    <property type="entry name" value="F-box domain"/>
    <property type="match status" value="1"/>
</dbReference>
<dbReference type="PANTHER" id="PTHR35546:SF134">
    <property type="entry name" value="F-BOX ASSOCIATED DOMAIN-CONTAINING PROTEIN"/>
    <property type="match status" value="1"/>
</dbReference>
<comment type="caution">
    <text evidence="3">The sequence shown here is derived from an EMBL/GenBank/DDBJ whole genome shotgun (WGS) entry which is preliminary data.</text>
</comment>
<evidence type="ECO:0000259" key="1">
    <source>
        <dbReference type="Pfam" id="PF00646"/>
    </source>
</evidence>
<name>A0ABR0U3G8_REHGL</name>
<evidence type="ECO:0000259" key="2">
    <source>
        <dbReference type="Pfam" id="PF08268"/>
    </source>
</evidence>
<evidence type="ECO:0000313" key="4">
    <source>
        <dbReference type="Proteomes" id="UP001318860"/>
    </source>
</evidence>
<protein>
    <recommendedName>
        <fullName evidence="5">F-box protein</fullName>
    </recommendedName>
</protein>
<evidence type="ECO:0008006" key="5">
    <source>
        <dbReference type="Google" id="ProtNLM"/>
    </source>
</evidence>
<dbReference type="CDD" id="cd22157">
    <property type="entry name" value="F-box_AtFBW1-like"/>
    <property type="match status" value="1"/>
</dbReference>
<dbReference type="Pfam" id="PF08268">
    <property type="entry name" value="FBA_3"/>
    <property type="match status" value="1"/>
</dbReference>
<dbReference type="Pfam" id="PF00646">
    <property type="entry name" value="F-box"/>
    <property type="match status" value="1"/>
</dbReference>
<feature type="domain" description="F-box" evidence="1">
    <location>
        <begin position="21"/>
        <end position="56"/>
    </location>
</feature>